<sequence>MEQSNGIEQFLRSMMAILASRAMNAAEKLHCGGMLIQTRIKSRNASVMLFDEDKLELKVVAASRKEIVGLTQPLSPESISGYVCTHKVPLLIEDIETDSRFCCRNGNYKTKSLISVPLLSDQERVIGVINVSDKEGGGPFTKSDLSALLEYAGWITPLIESLGMFERLEAEKERYQELAQELEIKQKELIIASTERSELVQMVVHDFKSPLSAVISNMDLLSYLGPSESQKPIIETAFKGANKLLEMIDEFLHIARVDECQERGVIPCPVSFLPLVHEQVEALMPLAREKNMTIENRCELDVQVLGDPMLLGHLVQNLISNAIKYTPVNGRIRVGMGTWESRRTADPTHTVLKFWVEDDGEGIEDRYKESIFDKFVRTEKSVESGIKGTGIGLFICRKIVNMFQGKIWVEDVTPHGSRFCVILFIPEET</sequence>
<reference evidence="10" key="1">
    <citation type="submission" date="2016-10" db="EMBL/GenBank/DDBJ databases">
        <authorList>
            <person name="Varghese N."/>
            <person name="Submissions S."/>
        </authorList>
    </citation>
    <scope>NUCLEOTIDE SEQUENCE [LARGE SCALE GENOMIC DNA]</scope>
    <source>
        <strain evidence="10">DSM 5918</strain>
    </source>
</reference>
<gene>
    <name evidence="9" type="ORF">SAMN04488082_10164</name>
</gene>
<dbReference type="InterPro" id="IPR050736">
    <property type="entry name" value="Sensor_HK_Regulatory"/>
</dbReference>
<feature type="coiled-coil region" evidence="7">
    <location>
        <begin position="165"/>
        <end position="195"/>
    </location>
</feature>
<dbReference type="EMBL" id="FORX01000001">
    <property type="protein sequence ID" value="SFI99951.1"/>
    <property type="molecule type" value="Genomic_DNA"/>
</dbReference>
<protein>
    <recommendedName>
        <fullName evidence="2">histidine kinase</fullName>
        <ecNumber evidence="2">2.7.13.3</ecNumber>
    </recommendedName>
</protein>
<name>A0A1I3MSN3_9BACT</name>
<dbReference type="Pfam" id="PF02518">
    <property type="entry name" value="HATPase_c"/>
    <property type="match status" value="1"/>
</dbReference>
<organism evidence="9 10">
    <name type="scientific">Desulfomicrobium apsheronum</name>
    <dbReference type="NCBI Taxonomy" id="52560"/>
    <lineage>
        <taxon>Bacteria</taxon>
        <taxon>Pseudomonadati</taxon>
        <taxon>Thermodesulfobacteriota</taxon>
        <taxon>Desulfovibrionia</taxon>
        <taxon>Desulfovibrionales</taxon>
        <taxon>Desulfomicrobiaceae</taxon>
        <taxon>Desulfomicrobium</taxon>
    </lineage>
</organism>
<dbReference type="InterPro" id="IPR036890">
    <property type="entry name" value="HATPase_C_sf"/>
</dbReference>
<dbReference type="SMART" id="SM00388">
    <property type="entry name" value="HisKA"/>
    <property type="match status" value="1"/>
</dbReference>
<dbReference type="InterPro" id="IPR003018">
    <property type="entry name" value="GAF"/>
</dbReference>
<keyword evidence="3" id="KW-0597">Phosphoprotein</keyword>
<evidence type="ECO:0000256" key="6">
    <source>
        <dbReference type="ARBA" id="ARBA00023012"/>
    </source>
</evidence>
<dbReference type="CDD" id="cd00082">
    <property type="entry name" value="HisKA"/>
    <property type="match status" value="1"/>
</dbReference>
<dbReference type="Pfam" id="PF00512">
    <property type="entry name" value="HisKA"/>
    <property type="match status" value="1"/>
</dbReference>
<dbReference type="InterPro" id="IPR004358">
    <property type="entry name" value="Sig_transdc_His_kin-like_C"/>
</dbReference>
<evidence type="ECO:0000313" key="10">
    <source>
        <dbReference type="Proteomes" id="UP000198635"/>
    </source>
</evidence>
<dbReference type="Gene3D" id="3.30.450.40">
    <property type="match status" value="1"/>
</dbReference>
<dbReference type="PRINTS" id="PR00344">
    <property type="entry name" value="BCTRLSENSOR"/>
</dbReference>
<dbReference type="SMART" id="SM00065">
    <property type="entry name" value="GAF"/>
    <property type="match status" value="1"/>
</dbReference>
<proteinExistence type="predicted"/>
<evidence type="ECO:0000313" key="9">
    <source>
        <dbReference type="EMBL" id="SFI99951.1"/>
    </source>
</evidence>
<dbReference type="EC" id="2.7.13.3" evidence="2"/>
<dbReference type="Gene3D" id="1.10.287.130">
    <property type="match status" value="1"/>
</dbReference>
<evidence type="ECO:0000256" key="4">
    <source>
        <dbReference type="ARBA" id="ARBA00022679"/>
    </source>
</evidence>
<dbReference type="PANTHER" id="PTHR43711:SF1">
    <property type="entry name" value="HISTIDINE KINASE 1"/>
    <property type="match status" value="1"/>
</dbReference>
<keyword evidence="6" id="KW-0902">Two-component regulatory system</keyword>
<keyword evidence="5 9" id="KW-0418">Kinase</keyword>
<evidence type="ECO:0000256" key="1">
    <source>
        <dbReference type="ARBA" id="ARBA00000085"/>
    </source>
</evidence>
<dbReference type="OrthoDB" id="5470630at2"/>
<dbReference type="FunFam" id="3.30.565.10:FF:000006">
    <property type="entry name" value="Sensor histidine kinase WalK"/>
    <property type="match status" value="1"/>
</dbReference>
<feature type="domain" description="Histidine kinase" evidence="8">
    <location>
        <begin position="202"/>
        <end position="427"/>
    </location>
</feature>
<evidence type="ECO:0000256" key="5">
    <source>
        <dbReference type="ARBA" id="ARBA00022777"/>
    </source>
</evidence>
<evidence type="ECO:0000256" key="3">
    <source>
        <dbReference type="ARBA" id="ARBA00022553"/>
    </source>
</evidence>
<keyword evidence="10" id="KW-1185">Reference proteome</keyword>
<dbReference type="InterPro" id="IPR003661">
    <property type="entry name" value="HisK_dim/P_dom"/>
</dbReference>
<dbReference type="PANTHER" id="PTHR43711">
    <property type="entry name" value="TWO-COMPONENT HISTIDINE KINASE"/>
    <property type="match status" value="1"/>
</dbReference>
<dbReference type="SUPFAM" id="SSF55781">
    <property type="entry name" value="GAF domain-like"/>
    <property type="match status" value="1"/>
</dbReference>
<keyword evidence="4" id="KW-0808">Transferase</keyword>
<dbReference type="InterPro" id="IPR036097">
    <property type="entry name" value="HisK_dim/P_sf"/>
</dbReference>
<dbReference type="GO" id="GO:0000155">
    <property type="term" value="F:phosphorelay sensor kinase activity"/>
    <property type="evidence" value="ECO:0007669"/>
    <property type="project" value="InterPro"/>
</dbReference>
<evidence type="ECO:0000256" key="7">
    <source>
        <dbReference type="SAM" id="Coils"/>
    </source>
</evidence>
<dbReference type="AlphaFoldDB" id="A0A1I3MSN3"/>
<comment type="catalytic activity">
    <reaction evidence="1">
        <text>ATP + protein L-histidine = ADP + protein N-phospho-L-histidine.</text>
        <dbReference type="EC" id="2.7.13.3"/>
    </reaction>
</comment>
<dbReference type="SMART" id="SM00387">
    <property type="entry name" value="HATPase_c"/>
    <property type="match status" value="1"/>
</dbReference>
<dbReference type="InterPro" id="IPR029016">
    <property type="entry name" value="GAF-like_dom_sf"/>
</dbReference>
<dbReference type="Pfam" id="PF01590">
    <property type="entry name" value="GAF"/>
    <property type="match status" value="1"/>
</dbReference>
<accession>A0A1I3MSN3</accession>
<dbReference type="Proteomes" id="UP000198635">
    <property type="component" value="Unassembled WGS sequence"/>
</dbReference>
<dbReference type="STRING" id="52560.SAMN04488082_10164"/>
<dbReference type="SUPFAM" id="SSF47384">
    <property type="entry name" value="Homodimeric domain of signal transducing histidine kinase"/>
    <property type="match status" value="1"/>
</dbReference>
<evidence type="ECO:0000259" key="8">
    <source>
        <dbReference type="PROSITE" id="PS50109"/>
    </source>
</evidence>
<dbReference type="PROSITE" id="PS50109">
    <property type="entry name" value="HIS_KIN"/>
    <property type="match status" value="1"/>
</dbReference>
<evidence type="ECO:0000256" key="2">
    <source>
        <dbReference type="ARBA" id="ARBA00012438"/>
    </source>
</evidence>
<dbReference type="Gene3D" id="3.30.565.10">
    <property type="entry name" value="Histidine kinase-like ATPase, C-terminal domain"/>
    <property type="match status" value="1"/>
</dbReference>
<dbReference type="RefSeq" id="WP_092372164.1">
    <property type="nucleotide sequence ID" value="NZ_FORX01000001.1"/>
</dbReference>
<dbReference type="CDD" id="cd00075">
    <property type="entry name" value="HATPase"/>
    <property type="match status" value="1"/>
</dbReference>
<dbReference type="InterPro" id="IPR005467">
    <property type="entry name" value="His_kinase_dom"/>
</dbReference>
<dbReference type="SUPFAM" id="SSF55874">
    <property type="entry name" value="ATPase domain of HSP90 chaperone/DNA topoisomerase II/histidine kinase"/>
    <property type="match status" value="1"/>
</dbReference>
<dbReference type="InterPro" id="IPR003594">
    <property type="entry name" value="HATPase_dom"/>
</dbReference>
<keyword evidence="7" id="KW-0175">Coiled coil</keyword>